<feature type="compositionally biased region" description="Polar residues" evidence="2">
    <location>
        <begin position="133"/>
        <end position="143"/>
    </location>
</feature>
<organism evidence="3 4">
    <name type="scientific">Scleropages formosus</name>
    <name type="common">Asian bonytongue</name>
    <name type="synonym">Osteoglossum formosum</name>
    <dbReference type="NCBI Taxonomy" id="113540"/>
    <lineage>
        <taxon>Eukaryota</taxon>
        <taxon>Metazoa</taxon>
        <taxon>Chordata</taxon>
        <taxon>Craniata</taxon>
        <taxon>Vertebrata</taxon>
        <taxon>Euteleostomi</taxon>
        <taxon>Actinopterygii</taxon>
        <taxon>Neopterygii</taxon>
        <taxon>Teleostei</taxon>
        <taxon>Osteoglossocephala</taxon>
        <taxon>Osteoglossomorpha</taxon>
        <taxon>Osteoglossiformes</taxon>
        <taxon>Osteoglossidae</taxon>
        <taxon>Scleropages</taxon>
    </lineage>
</organism>
<keyword evidence="1" id="KW-0175">Coiled coil</keyword>
<dbReference type="PANTHER" id="PTHR21501">
    <property type="entry name" value="PROTEIN FAM-161"/>
    <property type="match status" value="1"/>
</dbReference>
<evidence type="ECO:0000313" key="4">
    <source>
        <dbReference type="Proteomes" id="UP000034805"/>
    </source>
</evidence>
<reference evidence="3 4" key="1">
    <citation type="submission" date="2015-08" db="EMBL/GenBank/DDBJ databases">
        <title>The genome of the Asian arowana (Scleropages formosus).</title>
        <authorList>
            <person name="Tan M.H."/>
            <person name="Gan H.M."/>
            <person name="Croft L.J."/>
            <person name="Austin C.M."/>
        </authorList>
    </citation>
    <scope>NUCLEOTIDE SEQUENCE [LARGE SCALE GENOMIC DNA]</scope>
    <source>
        <strain evidence="3">Aro1</strain>
    </source>
</reference>
<sequence>MFRISHGTRETGVIASLCVWNRKQDLQRRKEYREEMQEIRNRVKERPLLLEQVTQVNRLPLSNILCLRSYISVVCHSDPELRIRNAKQAAERRFADALRGYGLSEDFVSRKAPKSRGQLQGQLPDELLDESLGGSSCTWDKQR</sequence>
<dbReference type="GO" id="GO:0044782">
    <property type="term" value="P:cilium organization"/>
    <property type="evidence" value="ECO:0007669"/>
    <property type="project" value="TreeGrafter"/>
</dbReference>
<dbReference type="Proteomes" id="UP000034805">
    <property type="component" value="Unassembled WGS sequence"/>
</dbReference>
<gene>
    <name evidence="3" type="ORF">Z043_117344</name>
</gene>
<dbReference type="EMBL" id="JARO02007132">
    <property type="protein sequence ID" value="KPP64325.1"/>
    <property type="molecule type" value="Genomic_DNA"/>
</dbReference>
<proteinExistence type="predicted"/>
<evidence type="ECO:0000313" key="3">
    <source>
        <dbReference type="EMBL" id="KPP64325.1"/>
    </source>
</evidence>
<feature type="region of interest" description="Disordered" evidence="2">
    <location>
        <begin position="112"/>
        <end position="143"/>
    </location>
</feature>
<evidence type="ECO:0000256" key="2">
    <source>
        <dbReference type="SAM" id="MobiDB-lite"/>
    </source>
</evidence>
<accession>A0A0P7UQW7</accession>
<evidence type="ECO:0000256" key="1">
    <source>
        <dbReference type="ARBA" id="ARBA00023054"/>
    </source>
</evidence>
<name>A0A0P7UQW7_SCLFO</name>
<dbReference type="PANTHER" id="PTHR21501:SF3">
    <property type="entry name" value="PROTEIN FAM161A"/>
    <property type="match status" value="1"/>
</dbReference>
<dbReference type="GO" id="GO:0005929">
    <property type="term" value="C:cilium"/>
    <property type="evidence" value="ECO:0007669"/>
    <property type="project" value="TreeGrafter"/>
</dbReference>
<dbReference type="AlphaFoldDB" id="A0A0P7UQW7"/>
<dbReference type="GO" id="GO:0005856">
    <property type="term" value="C:cytoskeleton"/>
    <property type="evidence" value="ECO:0007669"/>
    <property type="project" value="UniProtKB-ARBA"/>
</dbReference>
<dbReference type="InterPro" id="IPR051655">
    <property type="entry name" value="FAM161"/>
</dbReference>
<comment type="caution">
    <text evidence="3">The sequence shown here is derived from an EMBL/GenBank/DDBJ whole genome shotgun (WGS) entry which is preliminary data.</text>
</comment>
<protein>
    <submittedName>
        <fullName evidence="3">Uncharacterized protein</fullName>
    </submittedName>
</protein>